<dbReference type="SUPFAM" id="SSF102705">
    <property type="entry name" value="NIF3 (NGG1p interacting factor 3)-like"/>
    <property type="match status" value="1"/>
</dbReference>
<feature type="binding site" evidence="5">
    <location>
        <position position="113"/>
    </location>
    <ligand>
        <name>a divalent metal cation</name>
        <dbReference type="ChEBI" id="CHEBI:60240"/>
        <label>1</label>
    </ligand>
</feature>
<dbReference type="GO" id="GO:0005737">
    <property type="term" value="C:cytoplasm"/>
    <property type="evidence" value="ECO:0007669"/>
    <property type="project" value="TreeGrafter"/>
</dbReference>
<evidence type="ECO:0000256" key="5">
    <source>
        <dbReference type="PIRSR" id="PIRSR602678-1"/>
    </source>
</evidence>
<feature type="binding site" evidence="5">
    <location>
        <position position="75"/>
    </location>
    <ligand>
        <name>a divalent metal cation</name>
        <dbReference type="ChEBI" id="CHEBI:60240"/>
        <label>1</label>
    </ligand>
</feature>
<dbReference type="Gene3D" id="3.40.1390.30">
    <property type="entry name" value="NIF3 (NGG1p interacting factor 3)-like"/>
    <property type="match status" value="1"/>
</dbReference>
<name>A0A226BY68_9FIRM</name>
<dbReference type="FunFam" id="3.30.70.120:FF:000006">
    <property type="entry name" value="GTP cyclohydrolase 1 type 2 homolog"/>
    <property type="match status" value="1"/>
</dbReference>
<dbReference type="GO" id="GO:0046872">
    <property type="term" value="F:metal ion binding"/>
    <property type="evidence" value="ECO:0007669"/>
    <property type="project" value="UniProtKB-UniRule"/>
</dbReference>
<evidence type="ECO:0000313" key="6">
    <source>
        <dbReference type="EMBL" id="OWZ83080.1"/>
    </source>
</evidence>
<evidence type="ECO:0000256" key="4">
    <source>
        <dbReference type="PIRNR" id="PIRNR037489"/>
    </source>
</evidence>
<feature type="binding site" evidence="5">
    <location>
        <position position="345"/>
    </location>
    <ligand>
        <name>a divalent metal cation</name>
        <dbReference type="ChEBI" id="CHEBI:60240"/>
        <label>1</label>
    </ligand>
</feature>
<dbReference type="InterPro" id="IPR015867">
    <property type="entry name" value="N-reg_PII/ATP_PRibTrfase_C"/>
</dbReference>
<proteinExistence type="inferred from homology"/>
<dbReference type="AlphaFoldDB" id="A0A226BY68"/>
<dbReference type="NCBIfam" id="TIGR00486">
    <property type="entry name" value="YbgI_SA1388"/>
    <property type="match status" value="1"/>
</dbReference>
<evidence type="ECO:0000256" key="3">
    <source>
        <dbReference type="ARBA" id="ARBA00022723"/>
    </source>
</evidence>
<dbReference type="PIRSF" id="PIRSF037489">
    <property type="entry name" value="UCP037489_NIF3_YqfO"/>
    <property type="match status" value="1"/>
</dbReference>
<feature type="binding site" evidence="5">
    <location>
        <position position="76"/>
    </location>
    <ligand>
        <name>a divalent metal cation</name>
        <dbReference type="ChEBI" id="CHEBI:60240"/>
        <label>1</label>
    </ligand>
</feature>
<dbReference type="PANTHER" id="PTHR13799:SF14">
    <property type="entry name" value="GTP CYCLOHYDROLASE 1 TYPE 2 HOMOLOG"/>
    <property type="match status" value="1"/>
</dbReference>
<organism evidence="6 7">
    <name type="scientific">Natranaerobius trueperi</name>
    <dbReference type="NCBI Taxonomy" id="759412"/>
    <lineage>
        <taxon>Bacteria</taxon>
        <taxon>Bacillati</taxon>
        <taxon>Bacillota</taxon>
        <taxon>Clostridia</taxon>
        <taxon>Natranaerobiales</taxon>
        <taxon>Natranaerobiaceae</taxon>
        <taxon>Natranaerobius</taxon>
    </lineage>
</organism>
<dbReference type="InterPro" id="IPR036069">
    <property type="entry name" value="DUF34/NIF3_sf"/>
</dbReference>
<accession>A0A226BY68</accession>
<dbReference type="Pfam" id="PF01784">
    <property type="entry name" value="DUF34_NIF3"/>
    <property type="match status" value="1"/>
</dbReference>
<dbReference type="Proteomes" id="UP000214588">
    <property type="component" value="Unassembled WGS sequence"/>
</dbReference>
<dbReference type="FunFam" id="3.40.1390.30:FF:000001">
    <property type="entry name" value="GTP cyclohydrolase 1 type 2"/>
    <property type="match status" value="1"/>
</dbReference>
<keyword evidence="3 4" id="KW-0479">Metal-binding</keyword>
<evidence type="ECO:0000256" key="2">
    <source>
        <dbReference type="ARBA" id="ARBA00022112"/>
    </source>
</evidence>
<dbReference type="InterPro" id="IPR017221">
    <property type="entry name" value="DUF34/NIF3_bac"/>
</dbReference>
<evidence type="ECO:0000256" key="1">
    <source>
        <dbReference type="ARBA" id="ARBA00006964"/>
    </source>
</evidence>
<dbReference type="InterPro" id="IPR002678">
    <property type="entry name" value="DUF34/NIF3"/>
</dbReference>
<dbReference type="PANTHER" id="PTHR13799">
    <property type="entry name" value="NGG1 INTERACTING FACTOR 3"/>
    <property type="match status" value="1"/>
</dbReference>
<keyword evidence="7" id="KW-1185">Reference proteome</keyword>
<dbReference type="EMBL" id="NIQC01000028">
    <property type="protein sequence ID" value="OWZ83080.1"/>
    <property type="molecule type" value="Genomic_DNA"/>
</dbReference>
<protein>
    <recommendedName>
        <fullName evidence="2 4">GTP cyclohydrolase 1 type 2 homolog</fullName>
    </recommendedName>
</protein>
<gene>
    <name evidence="6" type="ORF">CDO51_10650</name>
</gene>
<evidence type="ECO:0000313" key="7">
    <source>
        <dbReference type="Proteomes" id="UP000214588"/>
    </source>
</evidence>
<sequence length="384" mass="42941">MICRRCIGMRLATKKDIINAIEYYAPQKYALSKDNPGTQIGELIGNVSNCIVALDATEEVVDKAVEINAELIISHHPVFMEPLKNLTNKYIGNVAKKAIKNDITIYTSHTNLDVAPHIGVNHALIDTLSLDFKKLSNLLNTYKQDFYKIVVYVPKEYLESLKEIIFSSGGGRIGEYSDCSFSTLGNGTFKPLPGTNPFIGEIEKRDNLDEYRLETIVNSENLDKVIENILKEHPYEEPAYDVYQLEQPYHQVGLGLIGELTAPINCDELLDIVENKLDTRINFSGEKKSYINKIAVCGGSGGKLINQAVASGADAFITGDIKYHEALDAYGRGLIVIDAGHRETELPVINKLVSYLDNYYKNQETNFIAYYNQEKILTGRESNI</sequence>
<comment type="caution">
    <text evidence="6">The sequence shown here is derived from an EMBL/GenBank/DDBJ whole genome shotgun (WGS) entry which is preliminary data.</text>
</comment>
<comment type="similarity">
    <text evidence="1 4">Belongs to the GTP cyclohydrolase I type 2/NIF3 family.</text>
</comment>
<reference evidence="6 7" key="1">
    <citation type="submission" date="2017-06" db="EMBL/GenBank/DDBJ databases">
        <title>Draft Genome Sequence of Natranaerobius trueperi halophilic, alkalithermophilic bacteria from soda lakes.</title>
        <authorList>
            <person name="Zhao B."/>
        </authorList>
    </citation>
    <scope>NUCLEOTIDE SEQUENCE [LARGE SCALE GENOMIC DNA]</scope>
    <source>
        <strain evidence="6 7">DSM 18760</strain>
    </source>
</reference>
<feature type="binding site" evidence="5">
    <location>
        <position position="341"/>
    </location>
    <ligand>
        <name>a divalent metal cation</name>
        <dbReference type="ChEBI" id="CHEBI:60240"/>
        <label>1</label>
    </ligand>
</feature>
<dbReference type="Gene3D" id="3.30.70.120">
    <property type="match status" value="1"/>
</dbReference>